<dbReference type="EMBL" id="DYWQ01000047">
    <property type="protein sequence ID" value="HJF44714.1"/>
    <property type="molecule type" value="Genomic_DNA"/>
</dbReference>
<evidence type="ECO:0000313" key="2">
    <source>
        <dbReference type="EMBL" id="HJF44714.1"/>
    </source>
</evidence>
<evidence type="ECO:0000256" key="1">
    <source>
        <dbReference type="SAM" id="SignalP"/>
    </source>
</evidence>
<feature type="chain" id="PRO_5037426656" evidence="1">
    <location>
        <begin position="30"/>
        <end position="223"/>
    </location>
</feature>
<dbReference type="AlphaFoldDB" id="A0A921GF52"/>
<reference evidence="2" key="1">
    <citation type="journal article" date="2021" name="PeerJ">
        <title>Extensive microbial diversity within the chicken gut microbiome revealed by metagenomics and culture.</title>
        <authorList>
            <person name="Gilroy R."/>
            <person name="Ravi A."/>
            <person name="Getino M."/>
            <person name="Pursley I."/>
            <person name="Horton D.L."/>
            <person name="Alikhan N.F."/>
            <person name="Baker D."/>
            <person name="Gharbi K."/>
            <person name="Hall N."/>
            <person name="Watson M."/>
            <person name="Adriaenssens E.M."/>
            <person name="Foster-Nyarko E."/>
            <person name="Jarju S."/>
            <person name="Secka A."/>
            <person name="Antonio M."/>
            <person name="Oren A."/>
            <person name="Chaudhuri R.R."/>
            <person name="La Ragione R."/>
            <person name="Hildebrand F."/>
            <person name="Pallen M.J."/>
        </authorList>
    </citation>
    <scope>NUCLEOTIDE SEQUENCE</scope>
    <source>
        <strain evidence="2">CHK124-7917</strain>
    </source>
</reference>
<evidence type="ECO:0000313" key="3">
    <source>
        <dbReference type="Proteomes" id="UP000697330"/>
    </source>
</evidence>
<gene>
    <name evidence="2" type="ORF">K8U72_02870</name>
</gene>
<name>A0A921GF52_9ACTN</name>
<keyword evidence="1" id="KW-0732">Signal</keyword>
<accession>A0A921GF52</accession>
<protein>
    <submittedName>
        <fullName evidence="2">Uncharacterized protein</fullName>
    </submittedName>
</protein>
<proteinExistence type="predicted"/>
<dbReference type="Proteomes" id="UP000697330">
    <property type="component" value="Unassembled WGS sequence"/>
</dbReference>
<reference evidence="2" key="2">
    <citation type="submission" date="2021-09" db="EMBL/GenBank/DDBJ databases">
        <authorList>
            <person name="Gilroy R."/>
        </authorList>
    </citation>
    <scope>NUCLEOTIDE SEQUENCE</scope>
    <source>
        <strain evidence="2">CHK124-7917</strain>
    </source>
</reference>
<sequence length="223" mass="24908">MKPKNKYLDFIICLLFVMGIVISPMTAQAGEIADSVNGVISFEEYYATLRSEYSKRGVNFTIINPDTTKTYTKEQLEKEISQICEEPVREVAVQDSTTELLGNLSPQSVNRTPMPINKTYHTERVVSPNNRPSCYATIRMEASAVIDLQYNQIMSVSGCTTYRTGEASNFYSWRQNSARAWSEGTKTIAATANGQVVFHEQAGGGQVNVYEVNVNFGTMHWTA</sequence>
<feature type="signal peptide" evidence="1">
    <location>
        <begin position="1"/>
        <end position="29"/>
    </location>
</feature>
<dbReference type="RefSeq" id="WP_273448138.1">
    <property type="nucleotide sequence ID" value="NZ_CALUGK010000025.1"/>
</dbReference>
<organism evidence="2 3">
    <name type="scientific">Thermophilibacter provencensis</name>
    <dbReference type="NCBI Taxonomy" id="1852386"/>
    <lineage>
        <taxon>Bacteria</taxon>
        <taxon>Bacillati</taxon>
        <taxon>Actinomycetota</taxon>
        <taxon>Coriobacteriia</taxon>
        <taxon>Coriobacteriales</taxon>
        <taxon>Atopobiaceae</taxon>
        <taxon>Thermophilibacter</taxon>
    </lineage>
</organism>
<comment type="caution">
    <text evidence="2">The sequence shown here is derived from an EMBL/GenBank/DDBJ whole genome shotgun (WGS) entry which is preliminary data.</text>
</comment>